<protein>
    <submittedName>
        <fullName evidence="2">Uncharacterized protein</fullName>
    </submittedName>
</protein>
<proteinExistence type="predicted"/>
<evidence type="ECO:0000313" key="3">
    <source>
        <dbReference type="Proteomes" id="UP000017861"/>
    </source>
</evidence>
<feature type="transmembrane region" description="Helical" evidence="1">
    <location>
        <begin position="39"/>
        <end position="72"/>
    </location>
</feature>
<reference evidence="2 3" key="1">
    <citation type="journal article" date="2014" name="Genome Announc.">
        <title>Trypanosoma cruzi Clone Dm28c Draft Genome Sequence.</title>
        <authorList>
            <person name="Grisard E.C."/>
            <person name="Teixeira S.M."/>
            <person name="de Almeida L.G."/>
            <person name="Stoco P.H."/>
            <person name="Gerber A.L."/>
            <person name="Talavera-Lopez C."/>
            <person name="Lima O.C."/>
            <person name="Andersson B."/>
            <person name="de Vasconcelos A.T."/>
        </authorList>
    </citation>
    <scope>NUCLEOTIDE SEQUENCE [LARGE SCALE GENOMIC DNA]</scope>
    <source>
        <strain evidence="2 3">Dm28c</strain>
    </source>
</reference>
<evidence type="ECO:0000313" key="2">
    <source>
        <dbReference type="EMBL" id="ESS65548.1"/>
    </source>
</evidence>
<evidence type="ECO:0000256" key="1">
    <source>
        <dbReference type="SAM" id="Phobius"/>
    </source>
</evidence>
<dbReference type="VEuPathDB" id="TriTrypDB:TCDM_06041"/>
<dbReference type="Proteomes" id="UP000017861">
    <property type="component" value="Unassembled WGS sequence"/>
</dbReference>
<dbReference type="OrthoDB" id="270013at2759"/>
<accession>V5BM34</accession>
<name>V5BM34_TRYCR</name>
<keyword evidence="1" id="KW-0472">Membrane</keyword>
<dbReference type="AlphaFoldDB" id="V5BM34"/>
<gene>
    <name evidence="2" type="ORF">TCDM_06041</name>
</gene>
<comment type="caution">
    <text evidence="2">The sequence shown here is derived from an EMBL/GenBank/DDBJ whole genome shotgun (WGS) entry which is preliminary data.</text>
</comment>
<keyword evidence="1" id="KW-0812">Transmembrane</keyword>
<organism evidence="2 3">
    <name type="scientific">Trypanosoma cruzi Dm28c</name>
    <dbReference type="NCBI Taxonomy" id="1416333"/>
    <lineage>
        <taxon>Eukaryota</taxon>
        <taxon>Discoba</taxon>
        <taxon>Euglenozoa</taxon>
        <taxon>Kinetoplastea</taxon>
        <taxon>Metakinetoplastina</taxon>
        <taxon>Trypanosomatida</taxon>
        <taxon>Trypanosomatidae</taxon>
        <taxon>Trypanosoma</taxon>
        <taxon>Schizotrypanum</taxon>
    </lineage>
</organism>
<sequence length="187" mass="21525">MFVLSMYICIYTIYTYIFLCDVAEVHWPTFLFFVSPQRAFTLACIYAILEFLFFLLVVVFGSSGSGVFFFFCRRGESGGRMLRGGLVFRSVGGWRSKPIGEMDRRGRFNFDEAAAALNLDAAYVAALYKPLHYTFAVRGQHYPAEQGRVSRPGSLSSSRNRMFPLYRRNNRLDAQLLRLSRRRISTE</sequence>
<feature type="transmembrane region" description="Helical" evidence="1">
    <location>
        <begin position="7"/>
        <end position="27"/>
    </location>
</feature>
<dbReference type="EMBL" id="AYLP01000062">
    <property type="protein sequence ID" value="ESS65548.1"/>
    <property type="molecule type" value="Genomic_DNA"/>
</dbReference>
<keyword evidence="1" id="KW-1133">Transmembrane helix</keyword>